<dbReference type="PROSITE" id="PS00107">
    <property type="entry name" value="PROTEIN_KINASE_ATP"/>
    <property type="match status" value="1"/>
</dbReference>
<protein>
    <recommendedName>
        <fullName evidence="9">Protein kinase domain-containing protein</fullName>
    </recommendedName>
</protein>
<dbReference type="PROSITE" id="PS00108">
    <property type="entry name" value="PROTEIN_KINASE_ST"/>
    <property type="match status" value="1"/>
</dbReference>
<name>A0AAD5MK23_PARTN</name>
<evidence type="ECO:0000256" key="8">
    <source>
        <dbReference type="RuleBase" id="RU000304"/>
    </source>
</evidence>
<dbReference type="FunFam" id="1.10.510.10:FF:000048">
    <property type="entry name" value="Protein kinase C"/>
    <property type="match status" value="1"/>
</dbReference>
<comment type="similarity">
    <text evidence="8">Belongs to the protein kinase superfamily.</text>
</comment>
<evidence type="ECO:0000256" key="2">
    <source>
        <dbReference type="ARBA" id="ARBA00022553"/>
    </source>
</evidence>
<evidence type="ECO:0000313" key="11">
    <source>
        <dbReference type="Proteomes" id="UP001196413"/>
    </source>
</evidence>
<comment type="caution">
    <text evidence="10">The sequence shown here is derived from an EMBL/GenBank/DDBJ whole genome shotgun (WGS) entry which is preliminary data.</text>
</comment>
<dbReference type="InterPro" id="IPR000719">
    <property type="entry name" value="Prot_kinase_dom"/>
</dbReference>
<keyword evidence="1 8" id="KW-0723">Serine/threonine-protein kinase</keyword>
<dbReference type="GO" id="GO:0004691">
    <property type="term" value="F:cAMP-dependent protein kinase activity"/>
    <property type="evidence" value="ECO:0007669"/>
    <property type="project" value="TreeGrafter"/>
</dbReference>
<dbReference type="PANTHER" id="PTHR24353:SF37">
    <property type="entry name" value="CAMP-DEPENDENT PROTEIN KINASE CATALYTIC SUBUNIT PRKX"/>
    <property type="match status" value="1"/>
</dbReference>
<proteinExistence type="inferred from homology"/>
<evidence type="ECO:0000256" key="7">
    <source>
        <dbReference type="PROSITE-ProRule" id="PRU10141"/>
    </source>
</evidence>
<evidence type="ECO:0000256" key="6">
    <source>
        <dbReference type="ARBA" id="ARBA00022840"/>
    </source>
</evidence>
<keyword evidence="3" id="KW-0808">Transferase</keyword>
<feature type="binding site" evidence="7">
    <location>
        <position position="38"/>
    </location>
    <ligand>
        <name>ATP</name>
        <dbReference type="ChEBI" id="CHEBI:30616"/>
    </ligand>
</feature>
<keyword evidence="2" id="KW-0597">Phosphoprotein</keyword>
<dbReference type="GO" id="GO:0005952">
    <property type="term" value="C:cAMP-dependent protein kinase complex"/>
    <property type="evidence" value="ECO:0007669"/>
    <property type="project" value="TreeGrafter"/>
</dbReference>
<keyword evidence="11" id="KW-1185">Reference proteome</keyword>
<reference evidence="10" key="1">
    <citation type="submission" date="2021-06" db="EMBL/GenBank/DDBJ databases">
        <title>Parelaphostrongylus tenuis whole genome reference sequence.</title>
        <authorList>
            <person name="Garwood T.J."/>
            <person name="Larsen P.A."/>
            <person name="Fountain-Jones N.M."/>
            <person name="Garbe J.R."/>
            <person name="Macchietto M.G."/>
            <person name="Kania S.A."/>
            <person name="Gerhold R.W."/>
            <person name="Richards J.E."/>
            <person name="Wolf T.M."/>
        </authorList>
    </citation>
    <scope>NUCLEOTIDE SEQUENCE</scope>
    <source>
        <strain evidence="10">MNPRO001-30</strain>
        <tissue evidence="10">Meninges</tissue>
    </source>
</reference>
<dbReference type="Gene3D" id="3.30.200.20">
    <property type="entry name" value="Phosphorylase Kinase, domain 1"/>
    <property type="match status" value="1"/>
</dbReference>
<dbReference type="Proteomes" id="UP001196413">
    <property type="component" value="Unassembled WGS sequence"/>
</dbReference>
<gene>
    <name evidence="10" type="ORF">KIN20_006346</name>
</gene>
<evidence type="ECO:0000259" key="9">
    <source>
        <dbReference type="PROSITE" id="PS50011"/>
    </source>
</evidence>
<dbReference type="GO" id="GO:0005829">
    <property type="term" value="C:cytosol"/>
    <property type="evidence" value="ECO:0007669"/>
    <property type="project" value="TreeGrafter"/>
</dbReference>
<keyword evidence="4 7" id="KW-0547">Nucleotide-binding</keyword>
<dbReference type="PROSITE" id="PS50011">
    <property type="entry name" value="PROTEIN_KINASE_DOM"/>
    <property type="match status" value="1"/>
</dbReference>
<dbReference type="InterPro" id="IPR011009">
    <property type="entry name" value="Kinase-like_dom_sf"/>
</dbReference>
<accession>A0AAD5MK23</accession>
<dbReference type="Gene3D" id="1.10.510.10">
    <property type="entry name" value="Transferase(Phosphotransferase) domain 1"/>
    <property type="match status" value="1"/>
</dbReference>
<evidence type="ECO:0000313" key="10">
    <source>
        <dbReference type="EMBL" id="KAJ1350541.1"/>
    </source>
</evidence>
<keyword evidence="6 7" id="KW-0067">ATP-binding</keyword>
<evidence type="ECO:0000256" key="1">
    <source>
        <dbReference type="ARBA" id="ARBA00022527"/>
    </source>
</evidence>
<feature type="domain" description="Protein kinase" evidence="9">
    <location>
        <begin position="9"/>
        <end position="256"/>
    </location>
</feature>
<evidence type="ECO:0000256" key="4">
    <source>
        <dbReference type="ARBA" id="ARBA00022741"/>
    </source>
</evidence>
<sequence length="317" mass="36677">MLPYTPLELQDVATIGYGSFGQVNLAWSNVKQQYYAVKTCNIHQVIQEGRVEYVKREKQLLFSVSFPFIVRLICTHMDRFSLYFVMEFVHGGELMNYLDDIEGENLSDTARFYAMEIICALEYIHSKSIVYRDLKPENLLLSIDGHVKLSDFGLAKLLKAKTYTVCGTMEYMAPEIIMKKGYGLEVDWWSLGILIFELFTGNPPFYGDKEQIYSAICNVSVDIPESVPDVVRIVIQSLLNRDPSQRAHNISEQKWFENIDWEKVKRLTLQPPIIPAEFDMKEMPPVAKDTNAEESMQRERDLFADWDEFCPCEARTT</sequence>
<dbReference type="EMBL" id="JAHQIW010000887">
    <property type="protein sequence ID" value="KAJ1350541.1"/>
    <property type="molecule type" value="Genomic_DNA"/>
</dbReference>
<dbReference type="SUPFAM" id="SSF56112">
    <property type="entry name" value="Protein kinase-like (PK-like)"/>
    <property type="match status" value="1"/>
</dbReference>
<evidence type="ECO:0000256" key="5">
    <source>
        <dbReference type="ARBA" id="ARBA00022777"/>
    </source>
</evidence>
<dbReference type="PANTHER" id="PTHR24353">
    <property type="entry name" value="CYCLIC NUCLEOTIDE-DEPENDENT PROTEIN KINASE"/>
    <property type="match status" value="1"/>
</dbReference>
<dbReference type="SMART" id="SM00220">
    <property type="entry name" value="S_TKc"/>
    <property type="match status" value="1"/>
</dbReference>
<dbReference type="GO" id="GO:0005524">
    <property type="term" value="F:ATP binding"/>
    <property type="evidence" value="ECO:0007669"/>
    <property type="project" value="UniProtKB-UniRule"/>
</dbReference>
<organism evidence="10 11">
    <name type="scientific">Parelaphostrongylus tenuis</name>
    <name type="common">Meningeal worm</name>
    <dbReference type="NCBI Taxonomy" id="148309"/>
    <lineage>
        <taxon>Eukaryota</taxon>
        <taxon>Metazoa</taxon>
        <taxon>Ecdysozoa</taxon>
        <taxon>Nematoda</taxon>
        <taxon>Chromadorea</taxon>
        <taxon>Rhabditida</taxon>
        <taxon>Rhabditina</taxon>
        <taxon>Rhabditomorpha</taxon>
        <taxon>Strongyloidea</taxon>
        <taxon>Metastrongylidae</taxon>
        <taxon>Parelaphostrongylus</taxon>
    </lineage>
</organism>
<dbReference type="Pfam" id="PF00069">
    <property type="entry name" value="Pkinase"/>
    <property type="match status" value="1"/>
</dbReference>
<dbReference type="InterPro" id="IPR008271">
    <property type="entry name" value="Ser/Thr_kinase_AS"/>
</dbReference>
<dbReference type="InterPro" id="IPR017441">
    <property type="entry name" value="Protein_kinase_ATP_BS"/>
</dbReference>
<dbReference type="AlphaFoldDB" id="A0AAD5MK23"/>
<evidence type="ECO:0000256" key="3">
    <source>
        <dbReference type="ARBA" id="ARBA00022679"/>
    </source>
</evidence>
<keyword evidence="5" id="KW-0418">Kinase</keyword>